<organism evidence="1 2">
    <name type="scientific">Ophiocordyceps australis</name>
    <dbReference type="NCBI Taxonomy" id="1399860"/>
    <lineage>
        <taxon>Eukaryota</taxon>
        <taxon>Fungi</taxon>
        <taxon>Dikarya</taxon>
        <taxon>Ascomycota</taxon>
        <taxon>Pezizomycotina</taxon>
        <taxon>Sordariomycetes</taxon>
        <taxon>Hypocreomycetidae</taxon>
        <taxon>Hypocreales</taxon>
        <taxon>Ophiocordycipitaceae</taxon>
        <taxon>Ophiocordyceps</taxon>
    </lineage>
</organism>
<name>A0A2C5YI49_9HYPO</name>
<dbReference type="STRING" id="1399860.A0A2C5YI49"/>
<gene>
    <name evidence="1" type="ORF">CDD81_6501</name>
</gene>
<protein>
    <submittedName>
        <fullName evidence="1">Uncharacterized protein</fullName>
    </submittedName>
</protein>
<evidence type="ECO:0000313" key="2">
    <source>
        <dbReference type="Proteomes" id="UP000226192"/>
    </source>
</evidence>
<dbReference type="AlphaFoldDB" id="A0A2C5YI49"/>
<dbReference type="EMBL" id="NJET01000006">
    <property type="protein sequence ID" value="PHH66664.1"/>
    <property type="molecule type" value="Genomic_DNA"/>
</dbReference>
<keyword evidence="2" id="KW-1185">Reference proteome</keyword>
<accession>A0A2C5YI49</accession>
<comment type="caution">
    <text evidence="1">The sequence shown here is derived from an EMBL/GenBank/DDBJ whole genome shotgun (WGS) entry which is preliminary data.</text>
</comment>
<evidence type="ECO:0000313" key="1">
    <source>
        <dbReference type="EMBL" id="PHH66664.1"/>
    </source>
</evidence>
<sequence length="94" mass="11009">MHGFIMQGLDHVYLVHICMFHMANHRWQLIVTADLPPQVLQEYRKLRAQNPDQLYTIANVVPARLDDLLTHDNIEYRMDKGIPAPKSKPLVFFI</sequence>
<proteinExistence type="predicted"/>
<reference evidence="1 2" key="1">
    <citation type="submission" date="2017-06" db="EMBL/GenBank/DDBJ databases">
        <title>Ant-infecting Ophiocordyceps genomes reveal a high diversity of potential behavioral manipulation genes and a possible major role for enterotoxins.</title>
        <authorList>
            <person name="De Bekker C."/>
            <person name="Evans H.C."/>
            <person name="Brachmann A."/>
            <person name="Hughes D.P."/>
        </authorList>
    </citation>
    <scope>NUCLEOTIDE SEQUENCE [LARGE SCALE GENOMIC DNA]</scope>
    <source>
        <strain evidence="1 2">Map64</strain>
    </source>
</reference>
<dbReference type="OrthoDB" id="2161780at2759"/>
<dbReference type="Proteomes" id="UP000226192">
    <property type="component" value="Unassembled WGS sequence"/>
</dbReference>